<reference evidence="2 3" key="1">
    <citation type="submission" date="2023-11" db="EMBL/GenBank/DDBJ databases">
        <authorList>
            <person name="Okamura Y."/>
        </authorList>
    </citation>
    <scope>NUCLEOTIDE SEQUENCE [LARGE SCALE GENOMIC DNA]</scope>
</reference>
<dbReference type="PANTHER" id="PTHR36694:SF11">
    <property type="entry name" value="LP21121P-RELATED"/>
    <property type="match status" value="1"/>
</dbReference>
<keyword evidence="3" id="KW-1185">Reference proteome</keyword>
<proteinExistence type="predicted"/>
<evidence type="ECO:0000256" key="1">
    <source>
        <dbReference type="SAM" id="Phobius"/>
    </source>
</evidence>
<keyword evidence="1" id="KW-0812">Transmembrane</keyword>
<evidence type="ECO:0000313" key="2">
    <source>
        <dbReference type="EMBL" id="CAK1542924.1"/>
    </source>
</evidence>
<dbReference type="Proteomes" id="UP001497472">
    <property type="component" value="Unassembled WGS sequence"/>
</dbReference>
<accession>A0AAV1J0J3</accession>
<feature type="transmembrane region" description="Helical" evidence="1">
    <location>
        <begin position="84"/>
        <end position="104"/>
    </location>
</feature>
<protein>
    <submittedName>
        <fullName evidence="2">Uncharacterized protein</fullName>
    </submittedName>
</protein>
<dbReference type="EMBL" id="CAVLEF010000004">
    <property type="protein sequence ID" value="CAK1542924.1"/>
    <property type="molecule type" value="Genomic_DNA"/>
</dbReference>
<feature type="transmembrane region" description="Helical" evidence="1">
    <location>
        <begin position="21"/>
        <end position="44"/>
    </location>
</feature>
<dbReference type="PANTHER" id="PTHR36694">
    <property type="entry name" value="PASIFLORA 1, ISOFORM A-RELATED"/>
    <property type="match status" value="1"/>
</dbReference>
<dbReference type="AlphaFoldDB" id="A0AAV1J0J3"/>
<sequence length="192" mass="21909">MVFKLPTFKKCMCCLSLKTGSLLIGYVSAIFSTFVLSLISVSLYKVITFVDHQRNETVTDTETQTENPTDKVNEVAISLYLTHAYLIVVFAYNIIISIVLIVGVHKENTKFMRDYFKAGLFLLILALATVVVSTVFLHFFVTLSLLKWSVTILYCLIMVRSHYLELEEARKPPVIEMETLYNPPRLPSHLYA</sequence>
<feature type="transmembrane region" description="Helical" evidence="1">
    <location>
        <begin position="116"/>
        <end position="139"/>
    </location>
</feature>
<keyword evidence="1" id="KW-1133">Transmembrane helix</keyword>
<gene>
    <name evidence="2" type="ORF">LNINA_LOCUS2770</name>
</gene>
<keyword evidence="1" id="KW-0472">Membrane</keyword>
<name>A0AAV1J0J3_9NEOP</name>
<organism evidence="2 3">
    <name type="scientific">Leptosia nina</name>
    <dbReference type="NCBI Taxonomy" id="320188"/>
    <lineage>
        <taxon>Eukaryota</taxon>
        <taxon>Metazoa</taxon>
        <taxon>Ecdysozoa</taxon>
        <taxon>Arthropoda</taxon>
        <taxon>Hexapoda</taxon>
        <taxon>Insecta</taxon>
        <taxon>Pterygota</taxon>
        <taxon>Neoptera</taxon>
        <taxon>Endopterygota</taxon>
        <taxon>Lepidoptera</taxon>
        <taxon>Glossata</taxon>
        <taxon>Ditrysia</taxon>
        <taxon>Papilionoidea</taxon>
        <taxon>Pieridae</taxon>
        <taxon>Pierinae</taxon>
        <taxon>Leptosia</taxon>
    </lineage>
</organism>
<comment type="caution">
    <text evidence="2">The sequence shown here is derived from an EMBL/GenBank/DDBJ whole genome shotgun (WGS) entry which is preliminary data.</text>
</comment>
<evidence type="ECO:0000313" key="3">
    <source>
        <dbReference type="Proteomes" id="UP001497472"/>
    </source>
</evidence>